<evidence type="ECO:0000259" key="2">
    <source>
        <dbReference type="PROSITE" id="PS51912"/>
    </source>
</evidence>
<feature type="region of interest" description="Disordered" evidence="1">
    <location>
        <begin position="84"/>
        <end position="286"/>
    </location>
</feature>
<protein>
    <recommendedName>
        <fullName evidence="2">DMAP1-binding domain-containing protein</fullName>
    </recommendedName>
</protein>
<keyword evidence="4" id="KW-1185">Reference proteome</keyword>
<gene>
    <name evidence="3" type="ORF">INT47_007403</name>
</gene>
<feature type="compositionally biased region" description="Pro residues" evidence="1">
    <location>
        <begin position="175"/>
        <end position="194"/>
    </location>
</feature>
<dbReference type="InterPro" id="IPR045851">
    <property type="entry name" value="AMP-bd_C_sf"/>
</dbReference>
<accession>A0A8H7R1N8</accession>
<dbReference type="GO" id="GO:0005829">
    <property type="term" value="C:cytosol"/>
    <property type="evidence" value="ECO:0007669"/>
    <property type="project" value="TreeGrafter"/>
</dbReference>
<evidence type="ECO:0000313" key="4">
    <source>
        <dbReference type="Proteomes" id="UP000603453"/>
    </source>
</evidence>
<dbReference type="Gene3D" id="3.40.50.12780">
    <property type="entry name" value="N-terminal domain of ligase-like"/>
    <property type="match status" value="2"/>
</dbReference>
<reference evidence="3" key="1">
    <citation type="submission" date="2020-12" db="EMBL/GenBank/DDBJ databases">
        <title>Metabolic potential, ecology and presence of endohyphal bacteria is reflected in genomic diversity of Mucoromycotina.</title>
        <authorList>
            <person name="Muszewska A."/>
            <person name="Okrasinska A."/>
            <person name="Steczkiewicz K."/>
            <person name="Drgas O."/>
            <person name="Orlowska M."/>
            <person name="Perlinska-Lenart U."/>
            <person name="Aleksandrzak-Piekarczyk T."/>
            <person name="Szatraj K."/>
            <person name="Zielenkiewicz U."/>
            <person name="Pilsyk S."/>
            <person name="Malc E."/>
            <person name="Mieczkowski P."/>
            <person name="Kruszewska J.S."/>
            <person name="Biernat P."/>
            <person name="Pawlowska J."/>
        </authorList>
    </citation>
    <scope>NUCLEOTIDE SEQUENCE</scope>
    <source>
        <strain evidence="3">WA0000017839</strain>
    </source>
</reference>
<feature type="compositionally biased region" description="Low complexity" evidence="1">
    <location>
        <begin position="259"/>
        <end position="281"/>
    </location>
</feature>
<dbReference type="Pfam" id="PF06464">
    <property type="entry name" value="DMAP_binding"/>
    <property type="match status" value="1"/>
</dbReference>
<dbReference type="Pfam" id="PF00501">
    <property type="entry name" value="AMP-binding"/>
    <property type="match status" value="2"/>
</dbReference>
<feature type="compositionally biased region" description="Low complexity" evidence="1">
    <location>
        <begin position="124"/>
        <end position="138"/>
    </location>
</feature>
<feature type="compositionally biased region" description="Polar residues" evidence="1">
    <location>
        <begin position="208"/>
        <end position="234"/>
    </location>
</feature>
<feature type="compositionally biased region" description="Low complexity" evidence="1">
    <location>
        <begin position="145"/>
        <end position="155"/>
    </location>
</feature>
<dbReference type="Pfam" id="PF23024">
    <property type="entry name" value="AMP-dom_DIP2-like"/>
    <property type="match status" value="1"/>
</dbReference>
<dbReference type="InterPro" id="IPR025110">
    <property type="entry name" value="AMP-bd_C"/>
</dbReference>
<sequence>MSKFSSYDDLPLDVAYELERLEHELQEGDITQKGYDKKKSQILAPYQDLLAKAKAPIIAEPSIVPPEIDMGPEPSAADVVDFLDFLPSPTHSPSDKKGSQLMEQHIQHARSPSLPPRQPPPQQQQPLQQQQQQQQQQFRPPPLPSRQLPPQQQQQYGRPFDPRLGSPRPVHNYPMRPPPPMNGFRPPPPPPPSSSAPNYRPYPFRPSMNGSHHTRSTSIESGTGSQFGVRQSMDSDWENRSTIGREASVMSAPSRIRHSNSTSSNLSSLDMPIRRSQSSQHGRSRYRDSYMATTFKAIEPAPQPKLDPMNQMFIADLAGRQMSPLKGRGIPFPLLDTDGTTVLTDFSSLAKILRFRGTGKDKLNEAFSMVDARGKETVNLSWEKLLARAEKIAQSIREKGKIQPGDRIALIYRKSEVLEFIPAFFACFLAGVTAVPINAAEDLSELSFILTLTNIYLVLTTDHNQRAFQKDMQAKSIEFPPSIRWWKTNELGTWFPKKNSDYPVIKVPEIAYIEYAKASNGELKGVSVTHESILEQCAAFEAATTETIVTVDDGIVTVKPKTLGHPSHTVVSYFEPRQQIGLILSVLHSVYAGNKTIFASGSIIDTPAIWIYVLSKYKATMALADYAAMKLVTDFYQLKPKEVNAVSKKVTPDLSTLRNLLIDTNTVQTELNQYIADKLLRPLCNTDAPLEVVCPLLSLPEHGGKIISMRDNLGPAFTQACLQDSRVTSQSELAPGGSRDVFTCLFDAQSLRLNQVTVLAVGAEASKSIAEPGTILVESFGFCMPNTTVAIVNPETATLCTPNMLGEVWIDSACISGGFYALPKHTESIYHARPLIVPSSENPYPQVYGEDFLRTGLCGTLIGGRLFVLGPYEERIRQQRYGADFGQEDVYFASDLLNTVTKRVRIDQCTVFEIFVKSQHLPIIACESSAPRADLARIATEIDEALIEFHGLRAYAILFVAANGLPRHLVHGRRTVHPLLTKRFFLQGQLSIRTIKIDVDRTIFNLPQNEDLWLSRSSYEKAVRSGAIFPHPQPQHTGMEKVSNVLDERTDYDLSRFTNMVDVLQWRTTLYPEETAYTVSTQSGNTINTKSYSWRKVSYKSAAIAGYLHKKGFKRNSKALVAMPFGIEYVFCIYACLSMGIIPVPVELADPQNQPQRINEFCAQMVQVAHELGVSAILTNTAGDDVMRHNTVKAAMKLAMPAKYKLPEIVNISKAPKSHKTLGKESGFMVRPDWISPQRNVCAVILVQPSSDGRRFYAYLGHDTILNQCRTQKMTCQMRSQRGIVTTGLGTYDGLGFLHAVFCGVYVGCGTVLIPSSDFYLNPASFFELFQTYKTKDAFLTNALVQFSMNRINLNETRHIQLKGVQNLMLANDNRPKPLLYQHMARYFMRLRLEKEAINYVYSHAANPMITTRSYMLMEPLPLAIDPYYLRQGIVRPLGAEEEYRAIVLHDSGIVPSNTMVAIVNPETHMICPSNAVGEIWVCSDSNAKTYHGLDEGSHAQRFEASIVGHDPNVKYMRTGDFGFMWSVRRRVVDNRMPPMLEEGQCLYVLGPVSETMVRNGLMHFPVDVELSMERCHPAIPPNGTIVFQFKDELVAVVSVKASEHALPIVPLIVNTVLDHHLFLIDTVVIVHASNFPRSRFGDKMRRKALSLYVEKKLTAIYVKRITNQHQSLTLPQWSQSQVSISDDTMGSRAHSISDFDFDKRSLVRQDTEISRHSSNYE</sequence>
<evidence type="ECO:0000256" key="1">
    <source>
        <dbReference type="SAM" id="MobiDB-lite"/>
    </source>
</evidence>
<comment type="caution">
    <text evidence="3">The sequence shown here is derived from an EMBL/GenBank/DDBJ whole genome shotgun (WGS) entry which is preliminary data.</text>
</comment>
<feature type="compositionally biased region" description="Pro residues" evidence="1">
    <location>
        <begin position="113"/>
        <end position="123"/>
    </location>
</feature>
<dbReference type="SUPFAM" id="SSF56801">
    <property type="entry name" value="Acetyl-CoA synthetase-like"/>
    <property type="match status" value="2"/>
</dbReference>
<evidence type="ECO:0000313" key="3">
    <source>
        <dbReference type="EMBL" id="KAG2201526.1"/>
    </source>
</evidence>
<dbReference type="PROSITE" id="PS51912">
    <property type="entry name" value="DMAP1_BIND"/>
    <property type="match status" value="1"/>
</dbReference>
<organism evidence="3 4">
    <name type="scientific">Mucor saturninus</name>
    <dbReference type="NCBI Taxonomy" id="64648"/>
    <lineage>
        <taxon>Eukaryota</taxon>
        <taxon>Fungi</taxon>
        <taxon>Fungi incertae sedis</taxon>
        <taxon>Mucoromycota</taxon>
        <taxon>Mucoromycotina</taxon>
        <taxon>Mucoromycetes</taxon>
        <taxon>Mucorales</taxon>
        <taxon>Mucorineae</taxon>
        <taxon>Mucoraceae</taxon>
        <taxon>Mucor</taxon>
    </lineage>
</organism>
<dbReference type="InterPro" id="IPR056881">
    <property type="entry name" value="Mug62_dom"/>
</dbReference>
<feature type="domain" description="DMAP1-binding" evidence="2">
    <location>
        <begin position="6"/>
        <end position="151"/>
    </location>
</feature>
<dbReference type="Proteomes" id="UP000603453">
    <property type="component" value="Unassembled WGS sequence"/>
</dbReference>
<dbReference type="InterPro" id="IPR000873">
    <property type="entry name" value="AMP-dep_synth/lig_dom"/>
</dbReference>
<dbReference type="OrthoDB" id="69964at2759"/>
<name>A0A8H7R1N8_9FUNG</name>
<dbReference type="InterPro" id="IPR010506">
    <property type="entry name" value="DMAP1-bd"/>
</dbReference>
<dbReference type="PANTHER" id="PTHR22754:SF32">
    <property type="entry name" value="DISCO-INTERACTING PROTEIN 2"/>
    <property type="match status" value="1"/>
</dbReference>
<proteinExistence type="predicted"/>
<dbReference type="InterPro" id="IPR042099">
    <property type="entry name" value="ANL_N_sf"/>
</dbReference>
<dbReference type="PANTHER" id="PTHR22754">
    <property type="entry name" value="DISCO-INTERACTING PROTEIN 2 DIP2 -RELATED"/>
    <property type="match status" value="1"/>
</dbReference>
<dbReference type="Gene3D" id="3.30.300.30">
    <property type="match status" value="1"/>
</dbReference>
<dbReference type="EMBL" id="JAEPRD010000070">
    <property type="protein sequence ID" value="KAG2201526.1"/>
    <property type="molecule type" value="Genomic_DNA"/>
</dbReference>
<dbReference type="Pfam" id="PF24919">
    <property type="entry name" value="Mug62"/>
    <property type="match status" value="1"/>
</dbReference>